<dbReference type="RefSeq" id="WP_109888759.1">
    <property type="nucleotide sequence ID" value="NZ_CP029550.1"/>
</dbReference>
<dbReference type="Pfam" id="PF01041">
    <property type="entry name" value="DegT_DnrJ_EryC1"/>
    <property type="match status" value="1"/>
</dbReference>
<dbReference type="AlphaFoldDB" id="A0A2U8W370"/>
<keyword evidence="5" id="KW-0032">Aminotransferase</keyword>
<feature type="modified residue" description="N6-(pyridoxal phosphate)lysine" evidence="3">
    <location>
        <position position="177"/>
    </location>
</feature>
<dbReference type="KEGG" id="mets:DK389_08330"/>
<dbReference type="PANTHER" id="PTHR30244:SF34">
    <property type="entry name" value="DTDP-4-AMINO-4,6-DIDEOXYGALACTOSE TRANSAMINASE"/>
    <property type="match status" value="1"/>
</dbReference>
<proteinExistence type="inferred from homology"/>
<dbReference type="Gene3D" id="3.40.640.10">
    <property type="entry name" value="Type I PLP-dependent aspartate aminotransferase-like (Major domain)"/>
    <property type="match status" value="1"/>
</dbReference>
<dbReference type="EMBL" id="CP029550">
    <property type="protein sequence ID" value="AWN40534.1"/>
    <property type="molecule type" value="Genomic_DNA"/>
</dbReference>
<dbReference type="OrthoDB" id="9768668at2"/>
<dbReference type="Gene3D" id="3.90.1150.10">
    <property type="entry name" value="Aspartate Aminotransferase, domain 1"/>
    <property type="match status" value="1"/>
</dbReference>
<dbReference type="Proteomes" id="UP000245926">
    <property type="component" value="Chromosome"/>
</dbReference>
<dbReference type="PIRSF" id="PIRSF000390">
    <property type="entry name" value="PLP_StrS"/>
    <property type="match status" value="1"/>
</dbReference>
<reference evidence="6" key="1">
    <citation type="submission" date="2018-05" db="EMBL/GenBank/DDBJ databases">
        <title>Complete Genome Sequence of Methylobacterium sp. 17SD2-17.</title>
        <authorList>
            <person name="Srinivasan S."/>
        </authorList>
    </citation>
    <scope>NUCLEOTIDE SEQUENCE [LARGE SCALE GENOMIC DNA]</scope>
    <source>
        <strain evidence="6">17SD2-17</strain>
    </source>
</reference>
<gene>
    <name evidence="5" type="ORF">DK389_08330</name>
</gene>
<dbReference type="InterPro" id="IPR015422">
    <property type="entry name" value="PyrdxlP-dep_Trfase_small"/>
</dbReference>
<dbReference type="PANTHER" id="PTHR30244">
    <property type="entry name" value="TRANSAMINASE"/>
    <property type="match status" value="1"/>
</dbReference>
<sequence>MLRVSEPILGAEERSALVDVIDSGWITMGPRVEAFEAAFARAHDASHAIAVNSCTSGLHLSLAALGIGPGDEVLVPSLTFVATANSILYTGATPVFVDIASLEMPLLCAADAAAKVTPRTKAVLLVHFAGYVLDRELWTAFAREHDLILIEDAAHAAGVRSAGTFGAAAIFSFYGNKNMTTAEGGMILVADESLAERMRRLRAHGLTSTGYERMAVRASTYDVPMLGFNYRMDELRAALGMVQLRSLFDWNEKRRRLTQAYHEILRAQGDTVVLPFAREFGARGVESSHHILPVLLPPDAPRPAVMRRMIEDEIQTTIHYPPCHHLSYYERTLPGILLPKTEEFGRRELTLPLYPGMTIDDVERVCVSLQGAVRYARHEA</sequence>
<evidence type="ECO:0000256" key="2">
    <source>
        <dbReference type="PIRSR" id="PIRSR000390-1"/>
    </source>
</evidence>
<keyword evidence="5" id="KW-0808">Transferase</keyword>
<dbReference type="InterPro" id="IPR000653">
    <property type="entry name" value="DegT/StrS_aminotransferase"/>
</dbReference>
<keyword evidence="6" id="KW-1185">Reference proteome</keyword>
<evidence type="ECO:0000313" key="5">
    <source>
        <dbReference type="EMBL" id="AWN40534.1"/>
    </source>
</evidence>
<accession>A0A2U8W370</accession>
<protein>
    <submittedName>
        <fullName evidence="5">Aminotransferase DegT</fullName>
    </submittedName>
</protein>
<feature type="active site" description="Proton acceptor" evidence="2">
    <location>
        <position position="177"/>
    </location>
</feature>
<comment type="similarity">
    <text evidence="1 4">Belongs to the DegT/DnrJ/EryC1 family.</text>
</comment>
<evidence type="ECO:0000256" key="3">
    <source>
        <dbReference type="PIRSR" id="PIRSR000390-2"/>
    </source>
</evidence>
<evidence type="ECO:0000313" key="6">
    <source>
        <dbReference type="Proteomes" id="UP000245926"/>
    </source>
</evidence>
<name>A0A2U8W370_9HYPH</name>
<keyword evidence="3 4" id="KW-0663">Pyridoxal phosphate</keyword>
<dbReference type="GO" id="GO:0000271">
    <property type="term" value="P:polysaccharide biosynthetic process"/>
    <property type="evidence" value="ECO:0007669"/>
    <property type="project" value="TreeGrafter"/>
</dbReference>
<dbReference type="SUPFAM" id="SSF53383">
    <property type="entry name" value="PLP-dependent transferases"/>
    <property type="match status" value="1"/>
</dbReference>
<evidence type="ECO:0000256" key="1">
    <source>
        <dbReference type="ARBA" id="ARBA00037999"/>
    </source>
</evidence>
<dbReference type="InterPro" id="IPR015424">
    <property type="entry name" value="PyrdxlP-dep_Trfase"/>
</dbReference>
<dbReference type="InterPro" id="IPR015421">
    <property type="entry name" value="PyrdxlP-dep_Trfase_major"/>
</dbReference>
<organism evidence="5 6">
    <name type="scientific">Methylobacterium durans</name>
    <dbReference type="NCBI Taxonomy" id="2202825"/>
    <lineage>
        <taxon>Bacteria</taxon>
        <taxon>Pseudomonadati</taxon>
        <taxon>Pseudomonadota</taxon>
        <taxon>Alphaproteobacteria</taxon>
        <taxon>Hyphomicrobiales</taxon>
        <taxon>Methylobacteriaceae</taxon>
        <taxon>Methylobacterium</taxon>
    </lineage>
</organism>
<dbReference type="GO" id="GO:0030170">
    <property type="term" value="F:pyridoxal phosphate binding"/>
    <property type="evidence" value="ECO:0007669"/>
    <property type="project" value="TreeGrafter"/>
</dbReference>
<dbReference type="GO" id="GO:0008483">
    <property type="term" value="F:transaminase activity"/>
    <property type="evidence" value="ECO:0007669"/>
    <property type="project" value="UniProtKB-KW"/>
</dbReference>
<dbReference type="CDD" id="cd00616">
    <property type="entry name" value="AHBA_syn"/>
    <property type="match status" value="1"/>
</dbReference>
<evidence type="ECO:0000256" key="4">
    <source>
        <dbReference type="RuleBase" id="RU004508"/>
    </source>
</evidence>